<proteinExistence type="predicted"/>
<dbReference type="Pfam" id="PF19795">
    <property type="entry name" value="DUF6279"/>
    <property type="match status" value="1"/>
</dbReference>
<organism evidence="2 3">
    <name type="scientific">Ralstonia solanacearum (strain Po82)</name>
    <dbReference type="NCBI Taxonomy" id="1031711"/>
    <lineage>
        <taxon>Bacteria</taxon>
        <taxon>Pseudomonadati</taxon>
        <taxon>Pseudomonadota</taxon>
        <taxon>Betaproteobacteria</taxon>
        <taxon>Burkholderiales</taxon>
        <taxon>Burkholderiaceae</taxon>
        <taxon>Ralstonia</taxon>
        <taxon>Ralstonia solanacearum species complex</taxon>
    </lineage>
</organism>
<feature type="region of interest" description="Disordered" evidence="1">
    <location>
        <begin position="357"/>
        <end position="380"/>
    </location>
</feature>
<dbReference type="EMBL" id="CP002819">
    <property type="protein sequence ID" value="AEG70479.1"/>
    <property type="molecule type" value="Genomic_DNA"/>
</dbReference>
<evidence type="ECO:0000313" key="3">
    <source>
        <dbReference type="Proteomes" id="UP000007953"/>
    </source>
</evidence>
<dbReference type="AlphaFoldDB" id="F6G5Q3"/>
<dbReference type="Proteomes" id="UP000007953">
    <property type="component" value="Chromosome"/>
</dbReference>
<evidence type="ECO:0000313" key="2">
    <source>
        <dbReference type="EMBL" id="AEG70479.1"/>
    </source>
</evidence>
<dbReference type="eggNOG" id="ENOG5032RT1">
    <property type="taxonomic scope" value="Bacteria"/>
</dbReference>
<gene>
    <name evidence="2" type="ordered locus">RSPO_c03188</name>
</gene>
<sequence>MTRSDSLRLASTDRASRPGTVVRPPPPGGPDCLGSLLRGPFAAYQTQVKNSSMRPTLPQHRPNGGRAAPAGWAARLARWLVLAALAGLAACSTMKLGYQQGDRLVYWWVDRYFDIQDAQADAARGAIARFFAWHRREQLPRIAELLERAKGELQQPVTAEQIRYYRNAYYALGRAAFERARPDIADLLLTVTPEQIGHVRQRFDAVNETYRQRYLQRDGDDRSRERFKRVMDNARLVYGRFSSAQEDAIRPAVALLVAAAPARYDERLQRQQTWLALLERVRAEHPDKPTVMQWLTAYADQWEHPPGERGAQRDAYLDASVDVSMTIANLTTPQQKLHARDRLQGWIDDAHDLMRSGTGTTAVDGSRPDEATTGMAPLNR</sequence>
<evidence type="ECO:0008006" key="4">
    <source>
        <dbReference type="Google" id="ProtNLM"/>
    </source>
</evidence>
<accession>F6G5Q3</accession>
<name>F6G5Q3_RALS8</name>
<dbReference type="KEGG" id="rsn:RSPO_c03188"/>
<dbReference type="HOGENOM" id="CLU_061560_1_0_4"/>
<evidence type="ECO:0000256" key="1">
    <source>
        <dbReference type="SAM" id="MobiDB-lite"/>
    </source>
</evidence>
<protein>
    <recommendedName>
        <fullName evidence="4">Lipoprotein</fullName>
    </recommendedName>
</protein>
<dbReference type="PATRIC" id="fig|1031711.3.peg.3120"/>
<feature type="region of interest" description="Disordered" evidence="1">
    <location>
        <begin position="1"/>
        <end position="29"/>
    </location>
</feature>
<reference evidence="2 3" key="1">
    <citation type="journal article" date="2011" name="J. Bacteriol.">
        <title>Complete genome sequence of the plant pathogen Ralstonia solanacearum strain Po82.</title>
        <authorList>
            <person name="Xu J."/>
            <person name="Zheng H.J."/>
            <person name="Liu L."/>
            <person name="Pan Z.C."/>
            <person name="Prior P."/>
            <person name="Tang B."/>
            <person name="Xu J.S."/>
            <person name="Zhang H."/>
            <person name="Tian Q."/>
            <person name="Zhang L.Q."/>
            <person name="Feng J."/>
        </authorList>
    </citation>
    <scope>NUCLEOTIDE SEQUENCE [LARGE SCALE GENOMIC DNA]</scope>
    <source>
        <strain evidence="2 3">Po82</strain>
    </source>
</reference>